<organism evidence="1 2">
    <name type="scientific">Ficus carica</name>
    <name type="common">Common fig</name>
    <dbReference type="NCBI Taxonomy" id="3494"/>
    <lineage>
        <taxon>Eukaryota</taxon>
        <taxon>Viridiplantae</taxon>
        <taxon>Streptophyta</taxon>
        <taxon>Embryophyta</taxon>
        <taxon>Tracheophyta</taxon>
        <taxon>Spermatophyta</taxon>
        <taxon>Magnoliopsida</taxon>
        <taxon>eudicotyledons</taxon>
        <taxon>Gunneridae</taxon>
        <taxon>Pentapetalae</taxon>
        <taxon>rosids</taxon>
        <taxon>fabids</taxon>
        <taxon>Rosales</taxon>
        <taxon>Moraceae</taxon>
        <taxon>Ficeae</taxon>
        <taxon>Ficus</taxon>
    </lineage>
</organism>
<dbReference type="EMBL" id="BTGU01000003">
    <property type="protein sequence ID" value="GMN31824.1"/>
    <property type="molecule type" value="Genomic_DNA"/>
</dbReference>
<name>A0AA88DAF7_FICCA</name>
<sequence>MKKSPVPLVTAMSPSLLQCVLGSRKVNASLVLCGVEHKGDTKPGRVCAFAVVQIEALCPTNRCRFQVVVERNRVIKSNQVPKTEKIG</sequence>
<protein>
    <submittedName>
        <fullName evidence="1">Uncharacterized protein</fullName>
    </submittedName>
</protein>
<keyword evidence="2" id="KW-1185">Reference proteome</keyword>
<dbReference type="Proteomes" id="UP001187192">
    <property type="component" value="Unassembled WGS sequence"/>
</dbReference>
<evidence type="ECO:0000313" key="1">
    <source>
        <dbReference type="EMBL" id="GMN31824.1"/>
    </source>
</evidence>
<evidence type="ECO:0000313" key="2">
    <source>
        <dbReference type="Proteomes" id="UP001187192"/>
    </source>
</evidence>
<accession>A0AA88DAF7</accession>
<proteinExistence type="predicted"/>
<reference evidence="1" key="1">
    <citation type="submission" date="2023-07" db="EMBL/GenBank/DDBJ databases">
        <title>draft genome sequence of fig (Ficus carica).</title>
        <authorList>
            <person name="Takahashi T."/>
            <person name="Nishimura K."/>
        </authorList>
    </citation>
    <scope>NUCLEOTIDE SEQUENCE</scope>
</reference>
<comment type="caution">
    <text evidence="1">The sequence shown here is derived from an EMBL/GenBank/DDBJ whole genome shotgun (WGS) entry which is preliminary data.</text>
</comment>
<gene>
    <name evidence="1" type="ORF">TIFTF001_003421</name>
</gene>
<dbReference type="AlphaFoldDB" id="A0AA88DAF7"/>